<evidence type="ECO:0000313" key="3">
    <source>
        <dbReference type="Proteomes" id="UP001161409"/>
    </source>
</evidence>
<protein>
    <submittedName>
        <fullName evidence="2">Uncharacterized protein</fullName>
    </submittedName>
</protein>
<accession>A0ABQ5U9B4</accession>
<name>A0ABQ5U9B4_9PROT</name>
<dbReference type="RefSeq" id="WP_169561865.1">
    <property type="nucleotide sequence ID" value="NZ_BSNF01000010.1"/>
</dbReference>
<keyword evidence="3" id="KW-1185">Reference proteome</keyword>
<keyword evidence="1" id="KW-0732">Signal</keyword>
<gene>
    <name evidence="2" type="ORF">GCM10007924_32380</name>
</gene>
<proteinExistence type="predicted"/>
<organism evidence="2 3">
    <name type="scientific">Sneathiella chinensis</name>
    <dbReference type="NCBI Taxonomy" id="349750"/>
    <lineage>
        <taxon>Bacteria</taxon>
        <taxon>Pseudomonadati</taxon>
        <taxon>Pseudomonadota</taxon>
        <taxon>Alphaproteobacteria</taxon>
        <taxon>Sneathiellales</taxon>
        <taxon>Sneathiellaceae</taxon>
        <taxon>Sneathiella</taxon>
    </lineage>
</organism>
<reference evidence="2" key="1">
    <citation type="journal article" date="2014" name="Int. J. Syst. Evol. Microbiol.">
        <title>Complete genome of a new Firmicutes species belonging to the dominant human colonic microbiota ('Ruminococcus bicirculans') reveals two chromosomes and a selective capacity to utilize plant glucans.</title>
        <authorList>
            <consortium name="NISC Comparative Sequencing Program"/>
            <person name="Wegmann U."/>
            <person name="Louis P."/>
            <person name="Goesmann A."/>
            <person name="Henrissat B."/>
            <person name="Duncan S.H."/>
            <person name="Flint H.J."/>
        </authorList>
    </citation>
    <scope>NUCLEOTIDE SEQUENCE</scope>
    <source>
        <strain evidence="2">NBRC 103408</strain>
    </source>
</reference>
<dbReference type="EMBL" id="BSNF01000010">
    <property type="protein sequence ID" value="GLQ08016.1"/>
    <property type="molecule type" value="Genomic_DNA"/>
</dbReference>
<comment type="caution">
    <text evidence="2">The sequence shown here is derived from an EMBL/GenBank/DDBJ whole genome shotgun (WGS) entry which is preliminary data.</text>
</comment>
<sequence length="135" mass="14671">MVRGFFRVVWFLLACNAWASGSAMAAPDMIELAISGDAGSRFAGDCYLLSRSGPEKRHRIRGTVPTKIWLPAQSVRCNIEKISPADQVIVSLSRAGKEEISQLGRPPFRWVVVTSSGPWGKAAGGTFAARPILRQ</sequence>
<feature type="signal peptide" evidence="1">
    <location>
        <begin position="1"/>
        <end position="25"/>
    </location>
</feature>
<dbReference type="Proteomes" id="UP001161409">
    <property type="component" value="Unassembled WGS sequence"/>
</dbReference>
<feature type="chain" id="PRO_5045835765" evidence="1">
    <location>
        <begin position="26"/>
        <end position="135"/>
    </location>
</feature>
<reference evidence="2" key="2">
    <citation type="submission" date="2023-01" db="EMBL/GenBank/DDBJ databases">
        <title>Draft genome sequence of Sneathiella chinensis strain NBRC 103408.</title>
        <authorList>
            <person name="Sun Q."/>
            <person name="Mori K."/>
        </authorList>
    </citation>
    <scope>NUCLEOTIDE SEQUENCE</scope>
    <source>
        <strain evidence="2">NBRC 103408</strain>
    </source>
</reference>
<evidence type="ECO:0000256" key="1">
    <source>
        <dbReference type="SAM" id="SignalP"/>
    </source>
</evidence>
<evidence type="ECO:0000313" key="2">
    <source>
        <dbReference type="EMBL" id="GLQ08016.1"/>
    </source>
</evidence>